<organism evidence="2 3">
    <name type="scientific">Monosporascus cannonballus</name>
    <dbReference type="NCBI Taxonomy" id="155416"/>
    <lineage>
        <taxon>Eukaryota</taxon>
        <taxon>Fungi</taxon>
        <taxon>Dikarya</taxon>
        <taxon>Ascomycota</taxon>
        <taxon>Pezizomycotina</taxon>
        <taxon>Sordariomycetes</taxon>
        <taxon>Xylariomycetidae</taxon>
        <taxon>Xylariales</taxon>
        <taxon>Xylariales incertae sedis</taxon>
        <taxon>Monosporascus</taxon>
    </lineage>
</organism>
<gene>
    <name evidence="2" type="ORF">DL762_008234</name>
</gene>
<dbReference type="CDD" id="cd04301">
    <property type="entry name" value="NAT_SF"/>
    <property type="match status" value="1"/>
</dbReference>
<evidence type="ECO:0000313" key="2">
    <source>
        <dbReference type="EMBL" id="RYO79320.1"/>
    </source>
</evidence>
<sequence length="244" mass="27457">MAASGSEASSSTQVVYSEATRDDVDQMANLNMDVEWDVSVEKRCLYEDARDRKHEAATRTAFASPMRELLIHSLGLEHSIFVKAVQDGRLVGYLDAVDVADNLLAMPLRAIEDHPRGPHPGAILEKPVTELDSVDCYTIRKWAKNQALQTEHGNIGYEMMKSKRDSAPFYQIHMLAVASDKQRQGIGRGLLDYFQKLVGENNMCLFAQRHNKGFYEKVGFQLLRSKEAKSGAEILFFWKSGKNT</sequence>
<feature type="domain" description="N-acetyltransferase" evidence="1">
    <location>
        <begin position="153"/>
        <end position="221"/>
    </location>
</feature>
<dbReference type="SUPFAM" id="SSF55729">
    <property type="entry name" value="Acyl-CoA N-acyltransferases (Nat)"/>
    <property type="match status" value="1"/>
</dbReference>
<dbReference type="EMBL" id="QJNS01000334">
    <property type="protein sequence ID" value="RYO79320.1"/>
    <property type="molecule type" value="Genomic_DNA"/>
</dbReference>
<proteinExistence type="predicted"/>
<name>A0ABY0GWU5_9PEZI</name>
<dbReference type="InterPro" id="IPR016181">
    <property type="entry name" value="Acyl_CoA_acyltransferase"/>
</dbReference>
<keyword evidence="3" id="KW-1185">Reference proteome</keyword>
<evidence type="ECO:0000313" key="3">
    <source>
        <dbReference type="Proteomes" id="UP000294003"/>
    </source>
</evidence>
<evidence type="ECO:0000259" key="1">
    <source>
        <dbReference type="Pfam" id="PF13508"/>
    </source>
</evidence>
<protein>
    <recommendedName>
        <fullName evidence="1">N-acetyltransferase domain-containing protein</fullName>
    </recommendedName>
</protein>
<dbReference type="Gene3D" id="3.40.630.30">
    <property type="match status" value="1"/>
</dbReference>
<reference evidence="2 3" key="1">
    <citation type="submission" date="2018-06" db="EMBL/GenBank/DDBJ databases">
        <title>Complete Genomes of Monosporascus.</title>
        <authorList>
            <person name="Robinson A.J."/>
            <person name="Natvig D.O."/>
        </authorList>
    </citation>
    <scope>NUCLEOTIDE SEQUENCE [LARGE SCALE GENOMIC DNA]</scope>
    <source>
        <strain evidence="2 3">CBS 609.92</strain>
    </source>
</reference>
<comment type="caution">
    <text evidence="2">The sequence shown here is derived from an EMBL/GenBank/DDBJ whole genome shotgun (WGS) entry which is preliminary data.</text>
</comment>
<dbReference type="InterPro" id="IPR000182">
    <property type="entry name" value="GNAT_dom"/>
</dbReference>
<accession>A0ABY0GWU5</accession>
<dbReference type="Pfam" id="PF13508">
    <property type="entry name" value="Acetyltransf_7"/>
    <property type="match status" value="1"/>
</dbReference>
<dbReference type="Proteomes" id="UP000294003">
    <property type="component" value="Unassembled WGS sequence"/>
</dbReference>